<keyword evidence="5" id="KW-0804">Transcription</keyword>
<dbReference type="Proteomes" id="UP001159364">
    <property type="component" value="Unassembled WGS sequence"/>
</dbReference>
<keyword evidence="8" id="KW-1185">Reference proteome</keyword>
<sequence length="196" mass="23191">MGDLGVDKELNEQTTSWAATLRRLGKIEGRNVYYWFQNHKARERYKRRRQVQHDNGKQTMDMKESGFPKTVFELEQLKRIAIPTGFPHASEERSTDQEDYANWRPIQSINSSTTTSIELLNLHQGKSSLKPNNRENHDNYLEVETREIQTLQLFPCRREDNCYLVNDIEEDKNLPIRVINTNFSPNKFFEFLPLKK</sequence>
<dbReference type="EMBL" id="JAIWQS010000081">
    <property type="protein sequence ID" value="KAJ8747781.1"/>
    <property type="molecule type" value="Genomic_DNA"/>
</dbReference>
<evidence type="ECO:0000256" key="5">
    <source>
        <dbReference type="ARBA" id="ARBA00023163"/>
    </source>
</evidence>
<evidence type="ECO:0000256" key="4">
    <source>
        <dbReference type="ARBA" id="ARBA00023155"/>
    </source>
</evidence>
<evidence type="ECO:0000313" key="8">
    <source>
        <dbReference type="Proteomes" id="UP001159364"/>
    </source>
</evidence>
<keyword evidence="1" id="KW-0217">Developmental protein</keyword>
<keyword evidence="3" id="KW-0238">DNA-binding</keyword>
<evidence type="ECO:0000256" key="3">
    <source>
        <dbReference type="ARBA" id="ARBA00023125"/>
    </source>
</evidence>
<dbReference type="AlphaFoldDB" id="A0AAV8S6V8"/>
<accession>A0AAV8S6V8</accession>
<reference evidence="7 8" key="1">
    <citation type="submission" date="2021-09" db="EMBL/GenBank/DDBJ databases">
        <title>Genomic insights and catalytic innovation underlie evolution of tropane alkaloids biosynthesis.</title>
        <authorList>
            <person name="Wang Y.-J."/>
            <person name="Tian T."/>
            <person name="Huang J.-P."/>
            <person name="Huang S.-X."/>
        </authorList>
    </citation>
    <scope>NUCLEOTIDE SEQUENCE [LARGE SCALE GENOMIC DNA]</scope>
    <source>
        <strain evidence="7">KIB-2018</strain>
        <tissue evidence="7">Leaf</tissue>
    </source>
</reference>
<dbReference type="GO" id="GO:0099402">
    <property type="term" value="P:plant organ development"/>
    <property type="evidence" value="ECO:0007669"/>
    <property type="project" value="InterPro"/>
</dbReference>
<keyword evidence="6" id="KW-0539">Nucleus</keyword>
<dbReference type="PANTHER" id="PTHR45940">
    <property type="entry name" value="WUSCHEL-RELATED HOMEOBOX 1-RELATED"/>
    <property type="match status" value="1"/>
</dbReference>
<dbReference type="GO" id="GO:0003677">
    <property type="term" value="F:DNA binding"/>
    <property type="evidence" value="ECO:0007669"/>
    <property type="project" value="UniProtKB-KW"/>
</dbReference>
<keyword evidence="4" id="KW-0371">Homeobox</keyword>
<proteinExistence type="predicted"/>
<evidence type="ECO:0000256" key="2">
    <source>
        <dbReference type="ARBA" id="ARBA00023015"/>
    </source>
</evidence>
<dbReference type="PANTHER" id="PTHR45940:SF13">
    <property type="entry name" value="WUSCHEL-RELATED HOMEOBOX 1"/>
    <property type="match status" value="1"/>
</dbReference>
<organism evidence="7 8">
    <name type="scientific">Erythroxylum novogranatense</name>
    <dbReference type="NCBI Taxonomy" id="1862640"/>
    <lineage>
        <taxon>Eukaryota</taxon>
        <taxon>Viridiplantae</taxon>
        <taxon>Streptophyta</taxon>
        <taxon>Embryophyta</taxon>
        <taxon>Tracheophyta</taxon>
        <taxon>Spermatophyta</taxon>
        <taxon>Magnoliopsida</taxon>
        <taxon>eudicotyledons</taxon>
        <taxon>Gunneridae</taxon>
        <taxon>Pentapetalae</taxon>
        <taxon>rosids</taxon>
        <taxon>fabids</taxon>
        <taxon>Malpighiales</taxon>
        <taxon>Erythroxylaceae</taxon>
        <taxon>Erythroxylum</taxon>
    </lineage>
</organism>
<gene>
    <name evidence="7" type="ORF">K2173_012655</name>
</gene>
<dbReference type="GO" id="GO:0003700">
    <property type="term" value="F:DNA-binding transcription factor activity"/>
    <property type="evidence" value="ECO:0007669"/>
    <property type="project" value="InterPro"/>
</dbReference>
<evidence type="ECO:0000256" key="6">
    <source>
        <dbReference type="ARBA" id="ARBA00023242"/>
    </source>
</evidence>
<evidence type="ECO:0008006" key="9">
    <source>
        <dbReference type="Google" id="ProtNLM"/>
    </source>
</evidence>
<comment type="caution">
    <text evidence="7">The sequence shown here is derived from an EMBL/GenBank/DDBJ whole genome shotgun (WGS) entry which is preliminary data.</text>
</comment>
<evidence type="ECO:0000313" key="7">
    <source>
        <dbReference type="EMBL" id="KAJ8747781.1"/>
    </source>
</evidence>
<keyword evidence="2" id="KW-0805">Transcription regulation</keyword>
<name>A0AAV8S6V8_9ROSI</name>
<evidence type="ECO:0000256" key="1">
    <source>
        <dbReference type="ARBA" id="ARBA00022473"/>
    </source>
</evidence>
<dbReference type="InterPro" id="IPR044555">
    <property type="entry name" value="WUSCHEL-like"/>
</dbReference>
<protein>
    <recommendedName>
        <fullName evidence="9">Homeobox domain-containing protein</fullName>
    </recommendedName>
</protein>